<accession>A0A1N7DS37</accession>
<proteinExistence type="predicted"/>
<name>A0A1N7DS37_9ACTN</name>
<evidence type="ECO:0000313" key="2">
    <source>
        <dbReference type="Proteomes" id="UP000186004"/>
    </source>
</evidence>
<gene>
    <name evidence="1" type="ORF">SAMN05444858_11832</name>
</gene>
<dbReference type="EMBL" id="FTNF01000018">
    <property type="protein sequence ID" value="SIR78693.1"/>
    <property type="molecule type" value="Genomic_DNA"/>
</dbReference>
<reference evidence="1 2" key="1">
    <citation type="submission" date="2017-01" db="EMBL/GenBank/DDBJ databases">
        <authorList>
            <person name="Mah S.A."/>
            <person name="Swanson W.J."/>
            <person name="Moy G.W."/>
            <person name="Vacquier V.D."/>
        </authorList>
    </citation>
    <scope>NUCLEOTIDE SEQUENCE [LARGE SCALE GENOMIC DNA]</scope>
    <source>
        <strain evidence="1 2">DSM 45758</strain>
    </source>
</reference>
<organism evidence="1 2">
    <name type="scientific">Micromonospora avicenniae</name>
    <dbReference type="NCBI Taxonomy" id="1198245"/>
    <lineage>
        <taxon>Bacteria</taxon>
        <taxon>Bacillati</taxon>
        <taxon>Actinomycetota</taxon>
        <taxon>Actinomycetes</taxon>
        <taxon>Micromonosporales</taxon>
        <taxon>Micromonosporaceae</taxon>
        <taxon>Micromonospora</taxon>
    </lineage>
</organism>
<dbReference type="AlphaFoldDB" id="A0A1N7DS37"/>
<keyword evidence="2" id="KW-1185">Reference proteome</keyword>
<evidence type="ECO:0000313" key="1">
    <source>
        <dbReference type="EMBL" id="SIR78693.1"/>
    </source>
</evidence>
<protein>
    <submittedName>
        <fullName evidence="1">Uncharacterized protein</fullName>
    </submittedName>
</protein>
<dbReference type="Proteomes" id="UP000186004">
    <property type="component" value="Unassembled WGS sequence"/>
</dbReference>
<sequence>MVGCVTADEDRDRLAKQLLELPVHELVDVLRRVLPHYTEDEYGLRTTLVLATANKDEDVSDVPDLALVAWPDRDYYDGGLGPDQGLWEEGHCAKCATDLASNAKRAYCPACGARCALT</sequence>